<proteinExistence type="predicted"/>
<dbReference type="SUPFAM" id="SSF102198">
    <property type="entry name" value="Putative cyclase"/>
    <property type="match status" value="1"/>
</dbReference>
<accession>A0ABZ1I1J3</accession>
<gene>
    <name evidence="1" type="ORF">VSH64_33165</name>
</gene>
<keyword evidence="2" id="KW-1185">Reference proteome</keyword>
<protein>
    <submittedName>
        <fullName evidence="1">Cyclase family protein</fullName>
    </submittedName>
</protein>
<dbReference type="PANTHER" id="PTHR34861:SF10">
    <property type="entry name" value="CYCLASE"/>
    <property type="match status" value="1"/>
</dbReference>
<sequence length="321" mass="35087">MSDQPVKQLSEILSGAPVSWGRWGSDDEIGALNLLGPKEVLAAAASLRQGRVFTLQTRMCDPAGDPFAPHRQRPVRVNVQDQGTWRGGLAPDIPGGGRFADDYLTTHVQGSTNYDALGHVWYDDRLYNGYDADTTIGGLVRDSILPIAEHGVVGRGVLLDLARHRGKRYLDSGETYTHHDLEAAAERQGVELRKRDILLVRTGRTVFFRETPTAAEFHASWPEPGLVYAPGLAEWFQEWEIPNIGSDTIGVEASLDPETGAKLLVHSALMRNLGVLFLEICDLEALAEDCAADGQWDFFYVAAPLKIVHATGAPVNPVAIK</sequence>
<organism evidence="1 2">
    <name type="scientific">Amycolatopsis rhabdoformis</name>
    <dbReference type="NCBI Taxonomy" id="1448059"/>
    <lineage>
        <taxon>Bacteria</taxon>
        <taxon>Bacillati</taxon>
        <taxon>Actinomycetota</taxon>
        <taxon>Actinomycetes</taxon>
        <taxon>Pseudonocardiales</taxon>
        <taxon>Pseudonocardiaceae</taxon>
        <taxon>Amycolatopsis</taxon>
    </lineage>
</organism>
<dbReference type="InterPro" id="IPR007325">
    <property type="entry name" value="KFase/CYL"/>
</dbReference>
<dbReference type="Proteomes" id="UP001330812">
    <property type="component" value="Chromosome"/>
</dbReference>
<reference evidence="1 2" key="1">
    <citation type="journal article" date="2015" name="Int. J. Syst. Evol. Microbiol.">
        <title>Amycolatopsis rhabdoformis sp. nov., an actinomycete isolated from a tropical forest soil.</title>
        <authorList>
            <person name="Souza W.R."/>
            <person name="Silva R.E."/>
            <person name="Goodfellow M."/>
            <person name="Busarakam K."/>
            <person name="Figueiro F.S."/>
            <person name="Ferreira D."/>
            <person name="Rodrigues-Filho E."/>
            <person name="Moraes L.A.B."/>
            <person name="Zucchi T.D."/>
        </authorList>
    </citation>
    <scope>NUCLEOTIDE SEQUENCE [LARGE SCALE GENOMIC DNA]</scope>
    <source>
        <strain evidence="1 2">NCIMB 14900</strain>
    </source>
</reference>
<evidence type="ECO:0000313" key="2">
    <source>
        <dbReference type="Proteomes" id="UP001330812"/>
    </source>
</evidence>
<dbReference type="Pfam" id="PF04199">
    <property type="entry name" value="Cyclase"/>
    <property type="match status" value="1"/>
</dbReference>
<dbReference type="EMBL" id="CP142149">
    <property type="protein sequence ID" value="WSE27678.1"/>
    <property type="molecule type" value="Genomic_DNA"/>
</dbReference>
<dbReference type="InterPro" id="IPR037175">
    <property type="entry name" value="KFase_sf"/>
</dbReference>
<dbReference type="RefSeq" id="WP_326566689.1">
    <property type="nucleotide sequence ID" value="NZ_CP142149.1"/>
</dbReference>
<dbReference type="Gene3D" id="3.50.30.50">
    <property type="entry name" value="Putative cyclase"/>
    <property type="match status" value="1"/>
</dbReference>
<dbReference type="PANTHER" id="PTHR34861">
    <property type="match status" value="1"/>
</dbReference>
<evidence type="ECO:0000313" key="1">
    <source>
        <dbReference type="EMBL" id="WSE27678.1"/>
    </source>
</evidence>
<name>A0ABZ1I1J3_9PSEU</name>